<protein>
    <submittedName>
        <fullName evidence="9">Calcium-dependent protein kinase 7</fullName>
    </submittedName>
</protein>
<evidence type="ECO:0000256" key="6">
    <source>
        <dbReference type="ARBA" id="ARBA00022840"/>
    </source>
</evidence>
<dbReference type="PROSITE" id="PS50011">
    <property type="entry name" value="PROTEIN_KINASE_DOM"/>
    <property type="match status" value="1"/>
</dbReference>
<feature type="transmembrane region" description="Helical" evidence="7">
    <location>
        <begin position="51"/>
        <end position="75"/>
    </location>
</feature>
<dbReference type="GO" id="GO:0004674">
    <property type="term" value="F:protein serine/threonine kinase activity"/>
    <property type="evidence" value="ECO:0007669"/>
    <property type="project" value="UniProtKB-KW"/>
</dbReference>
<evidence type="ECO:0000259" key="8">
    <source>
        <dbReference type="PROSITE" id="PS50011"/>
    </source>
</evidence>
<dbReference type="OrthoDB" id="9948461at2759"/>
<dbReference type="InterPro" id="IPR000719">
    <property type="entry name" value="Prot_kinase_dom"/>
</dbReference>
<accession>A0A830CBI0</accession>
<evidence type="ECO:0000256" key="5">
    <source>
        <dbReference type="ARBA" id="ARBA00022777"/>
    </source>
</evidence>
<evidence type="ECO:0000256" key="7">
    <source>
        <dbReference type="SAM" id="Phobius"/>
    </source>
</evidence>
<feature type="transmembrane region" description="Helical" evidence="7">
    <location>
        <begin position="26"/>
        <end position="44"/>
    </location>
</feature>
<keyword evidence="10" id="KW-1185">Reference proteome</keyword>
<comment type="similarity">
    <text evidence="1">Belongs to the protein kinase superfamily. CAMK Ser/Thr protein kinase family. CaMK subfamily.</text>
</comment>
<dbReference type="SUPFAM" id="SSF56112">
    <property type="entry name" value="Protein kinase-like (PK-like)"/>
    <property type="match status" value="1"/>
</dbReference>
<sequence>FHDVIGIPYYIAPEVLRKNYGPECDVWSAGVIIYILLCGVPPFWDGKRVSCLIWYVMLILSVKSNFLACQMYALYQKRNWEFSSRC</sequence>
<comment type="caution">
    <text evidence="9">The sequence shown here is derived from an EMBL/GenBank/DDBJ whole genome shotgun (WGS) entry which is preliminary data.</text>
</comment>
<dbReference type="Gene3D" id="1.10.510.10">
    <property type="entry name" value="Transferase(Phosphotransferase) domain 1"/>
    <property type="match status" value="1"/>
</dbReference>
<keyword evidence="4" id="KW-0547">Nucleotide-binding</keyword>
<keyword evidence="7" id="KW-0472">Membrane</keyword>
<keyword evidence="7" id="KW-0812">Transmembrane</keyword>
<evidence type="ECO:0000256" key="1">
    <source>
        <dbReference type="ARBA" id="ARBA00005354"/>
    </source>
</evidence>
<dbReference type="InterPro" id="IPR050205">
    <property type="entry name" value="CDPK_Ser/Thr_kinases"/>
</dbReference>
<dbReference type="EMBL" id="BMAC01000444">
    <property type="protein sequence ID" value="GFP96546.1"/>
    <property type="molecule type" value="Genomic_DNA"/>
</dbReference>
<organism evidence="9 10">
    <name type="scientific">Phtheirospermum japonicum</name>
    <dbReference type="NCBI Taxonomy" id="374723"/>
    <lineage>
        <taxon>Eukaryota</taxon>
        <taxon>Viridiplantae</taxon>
        <taxon>Streptophyta</taxon>
        <taxon>Embryophyta</taxon>
        <taxon>Tracheophyta</taxon>
        <taxon>Spermatophyta</taxon>
        <taxon>Magnoliopsida</taxon>
        <taxon>eudicotyledons</taxon>
        <taxon>Gunneridae</taxon>
        <taxon>Pentapetalae</taxon>
        <taxon>asterids</taxon>
        <taxon>lamiids</taxon>
        <taxon>Lamiales</taxon>
        <taxon>Orobanchaceae</taxon>
        <taxon>Orobanchaceae incertae sedis</taxon>
        <taxon>Phtheirospermum</taxon>
    </lineage>
</organism>
<feature type="non-terminal residue" evidence="9">
    <location>
        <position position="1"/>
    </location>
</feature>
<reference evidence="9" key="1">
    <citation type="submission" date="2020-07" db="EMBL/GenBank/DDBJ databases">
        <title>Ethylene signaling mediates host invasion by parasitic plants.</title>
        <authorList>
            <person name="Yoshida S."/>
        </authorList>
    </citation>
    <scope>NUCLEOTIDE SEQUENCE</scope>
    <source>
        <strain evidence="9">Okayama</strain>
    </source>
</reference>
<evidence type="ECO:0000313" key="9">
    <source>
        <dbReference type="EMBL" id="GFP96546.1"/>
    </source>
</evidence>
<keyword evidence="5 9" id="KW-0418">Kinase</keyword>
<gene>
    <name evidence="9" type="ORF">PHJA_001798700</name>
</gene>
<evidence type="ECO:0000313" key="10">
    <source>
        <dbReference type="Proteomes" id="UP000653305"/>
    </source>
</evidence>
<dbReference type="Proteomes" id="UP000653305">
    <property type="component" value="Unassembled WGS sequence"/>
</dbReference>
<evidence type="ECO:0000256" key="2">
    <source>
        <dbReference type="ARBA" id="ARBA00022527"/>
    </source>
</evidence>
<keyword evidence="6" id="KW-0067">ATP-binding</keyword>
<name>A0A830CBI0_9LAMI</name>
<keyword evidence="7" id="KW-1133">Transmembrane helix</keyword>
<evidence type="ECO:0000256" key="3">
    <source>
        <dbReference type="ARBA" id="ARBA00022679"/>
    </source>
</evidence>
<feature type="domain" description="Protein kinase" evidence="8">
    <location>
        <begin position="1"/>
        <end position="86"/>
    </location>
</feature>
<dbReference type="GO" id="GO:0005524">
    <property type="term" value="F:ATP binding"/>
    <property type="evidence" value="ECO:0007669"/>
    <property type="project" value="UniProtKB-KW"/>
</dbReference>
<dbReference type="Pfam" id="PF00069">
    <property type="entry name" value="Pkinase"/>
    <property type="match status" value="1"/>
</dbReference>
<dbReference type="InterPro" id="IPR011009">
    <property type="entry name" value="Kinase-like_dom_sf"/>
</dbReference>
<dbReference type="PANTHER" id="PTHR24349">
    <property type="entry name" value="SERINE/THREONINE-PROTEIN KINASE"/>
    <property type="match status" value="1"/>
</dbReference>
<keyword evidence="3" id="KW-0808">Transferase</keyword>
<proteinExistence type="inferred from homology"/>
<keyword evidence="2" id="KW-0723">Serine/threonine-protein kinase</keyword>
<evidence type="ECO:0000256" key="4">
    <source>
        <dbReference type="ARBA" id="ARBA00022741"/>
    </source>
</evidence>
<dbReference type="AlphaFoldDB" id="A0A830CBI0"/>